<protein>
    <submittedName>
        <fullName evidence="3">GNAT family N-acetyltransferase</fullName>
    </submittedName>
</protein>
<organism evidence="3 4">
    <name type="scientific">Pseudohoeflea coraliihabitans</name>
    <dbReference type="NCBI Taxonomy" id="2860393"/>
    <lineage>
        <taxon>Bacteria</taxon>
        <taxon>Pseudomonadati</taxon>
        <taxon>Pseudomonadota</taxon>
        <taxon>Alphaproteobacteria</taxon>
        <taxon>Hyphomicrobiales</taxon>
        <taxon>Rhizobiaceae</taxon>
        <taxon>Pseudohoeflea</taxon>
    </lineage>
</organism>
<feature type="region of interest" description="Disordered" evidence="1">
    <location>
        <begin position="1"/>
        <end position="38"/>
    </location>
</feature>
<dbReference type="Proteomes" id="UP001430804">
    <property type="component" value="Unassembled WGS sequence"/>
</dbReference>
<feature type="domain" description="N-acetyltransferase" evidence="2">
    <location>
        <begin position="48"/>
        <end position="200"/>
    </location>
</feature>
<dbReference type="EMBL" id="JAHWQX010000001">
    <property type="protein sequence ID" value="MBW3096698.1"/>
    <property type="molecule type" value="Genomic_DNA"/>
</dbReference>
<dbReference type="InterPro" id="IPR051531">
    <property type="entry name" value="N-acetyltransferase"/>
</dbReference>
<gene>
    <name evidence="3" type="ORF">KY465_05345</name>
</gene>
<reference evidence="3" key="1">
    <citation type="submission" date="2021-07" db="EMBL/GenBank/DDBJ databases">
        <title>Pseudohoeflea marina sp. nov. a polyhydroxyalcanoate-producing bacterium.</title>
        <authorList>
            <person name="Zheng W."/>
            <person name="Yu S."/>
            <person name="Huang Y."/>
        </authorList>
    </citation>
    <scope>NUCLEOTIDE SEQUENCE</scope>
    <source>
        <strain evidence="3">DP4N28-3</strain>
    </source>
</reference>
<proteinExistence type="predicted"/>
<dbReference type="PROSITE" id="PS51186">
    <property type="entry name" value="GNAT"/>
    <property type="match status" value="1"/>
</dbReference>
<dbReference type="PANTHER" id="PTHR43792">
    <property type="entry name" value="GNAT FAMILY, PUTATIVE (AFU_ORTHOLOGUE AFUA_3G00765)-RELATED-RELATED"/>
    <property type="match status" value="1"/>
</dbReference>
<dbReference type="InterPro" id="IPR000182">
    <property type="entry name" value="GNAT_dom"/>
</dbReference>
<evidence type="ECO:0000259" key="2">
    <source>
        <dbReference type="PROSITE" id="PS51186"/>
    </source>
</evidence>
<name>A0ABS6WL65_9HYPH</name>
<evidence type="ECO:0000256" key="1">
    <source>
        <dbReference type="SAM" id="MobiDB-lite"/>
    </source>
</evidence>
<evidence type="ECO:0000313" key="4">
    <source>
        <dbReference type="Proteomes" id="UP001430804"/>
    </source>
</evidence>
<comment type="caution">
    <text evidence="3">The sequence shown here is derived from an EMBL/GenBank/DDBJ whole genome shotgun (WGS) entry which is preliminary data.</text>
</comment>
<sequence>MDSSGSNRPPPELVDQLPPDGHASHSAKPAPADPVPLHDYPVLSTERLTLRTPRNADIDAISILANDPAIAFMLPHMPHPYGRADAADFVRKACQGGNGNGIYAITDTATGRFLGCCALRPGSTGSALEIGYWVGRPYWGRGYATEAVHALIDLGFRATSVDHVDASCRVTNPASRRVLQKSGFQFHGSEMLAVMALNATVAGDHFRLDRKTWLSLTTWRTQQP</sequence>
<dbReference type="Pfam" id="PF13302">
    <property type="entry name" value="Acetyltransf_3"/>
    <property type="match status" value="1"/>
</dbReference>
<evidence type="ECO:0000313" key="3">
    <source>
        <dbReference type="EMBL" id="MBW3096698.1"/>
    </source>
</evidence>
<keyword evidence="4" id="KW-1185">Reference proteome</keyword>
<accession>A0ABS6WL65</accession>